<name>A0A9N9KY06_9HELO</name>
<comment type="caution">
    <text evidence="4">The sequence shown here is derived from an EMBL/GenBank/DDBJ whole genome shotgun (WGS) entry which is preliminary data.</text>
</comment>
<dbReference type="PANTHER" id="PTHR34612">
    <property type="entry name" value="GH131_N DOMAIN-CONTAINING PROTEIN"/>
    <property type="match status" value="1"/>
</dbReference>
<dbReference type="AlphaFoldDB" id="A0A9N9KY06"/>
<dbReference type="Gene3D" id="2.60.120.1160">
    <property type="match status" value="1"/>
</dbReference>
<feature type="domain" description="Glycoside hydrolase 131 catalytic N-terminal" evidence="3">
    <location>
        <begin position="20"/>
        <end position="251"/>
    </location>
</feature>
<evidence type="ECO:0000256" key="1">
    <source>
        <dbReference type="SAM" id="MobiDB-lite"/>
    </source>
</evidence>
<evidence type="ECO:0000313" key="5">
    <source>
        <dbReference type="Proteomes" id="UP000696280"/>
    </source>
</evidence>
<reference evidence="4" key="1">
    <citation type="submission" date="2021-07" db="EMBL/GenBank/DDBJ databases">
        <authorList>
            <person name="Durling M."/>
        </authorList>
    </citation>
    <scope>NUCLEOTIDE SEQUENCE</scope>
</reference>
<keyword evidence="2" id="KW-0732">Signal</keyword>
<dbReference type="PANTHER" id="PTHR34612:SF6">
    <property type="entry name" value="GLYCOSIDE HYDROLASE 131 CATALYTIC N-TERMINAL DOMAIN-CONTAINING PROTEIN"/>
    <property type="match status" value="1"/>
</dbReference>
<dbReference type="Pfam" id="PF18271">
    <property type="entry name" value="GH131_N"/>
    <property type="match status" value="1"/>
</dbReference>
<sequence length="284" mass="31527">MHQSYLLLAGLARVAVGGEILWDGRFNDVQSNKDIEAWSWSNQVGPYQYYIHGPSPIDAYVNLDPGFKNPADLGSSKGVRITVDKTSFWNGQTLRRTELIPQASAPINASRVFYHFSLSRPDVNPPDTNKEHQIAFFENHFTELKSGHLGDPTGITDNFLRWNAAGETLWSTPWNPHVWHNIAYEVDFDAKTVAFWHSEGADDLELTVPAVKADTFSDNKDFHVGSLVVPRDGFPDLTEDFYFSGVWVESGETITTGIAGPENSPAKVPAIEVTRTGPPPPKDS</sequence>
<organism evidence="4 5">
    <name type="scientific">Hymenoscyphus fraxineus</name>
    <dbReference type="NCBI Taxonomy" id="746836"/>
    <lineage>
        <taxon>Eukaryota</taxon>
        <taxon>Fungi</taxon>
        <taxon>Dikarya</taxon>
        <taxon>Ascomycota</taxon>
        <taxon>Pezizomycotina</taxon>
        <taxon>Leotiomycetes</taxon>
        <taxon>Helotiales</taxon>
        <taxon>Helotiaceae</taxon>
        <taxon>Hymenoscyphus</taxon>
    </lineage>
</organism>
<dbReference type="Proteomes" id="UP000696280">
    <property type="component" value="Unassembled WGS sequence"/>
</dbReference>
<protein>
    <recommendedName>
        <fullName evidence="3">Glycoside hydrolase 131 catalytic N-terminal domain-containing protein</fullName>
    </recommendedName>
</protein>
<evidence type="ECO:0000313" key="4">
    <source>
        <dbReference type="EMBL" id="CAG8955569.1"/>
    </source>
</evidence>
<dbReference type="OrthoDB" id="120072at2759"/>
<evidence type="ECO:0000259" key="3">
    <source>
        <dbReference type="Pfam" id="PF18271"/>
    </source>
</evidence>
<feature type="chain" id="PRO_5040462660" description="Glycoside hydrolase 131 catalytic N-terminal domain-containing protein" evidence="2">
    <location>
        <begin position="18"/>
        <end position="284"/>
    </location>
</feature>
<keyword evidence="5" id="KW-1185">Reference proteome</keyword>
<dbReference type="EMBL" id="CAJVRL010000064">
    <property type="protein sequence ID" value="CAG8955569.1"/>
    <property type="molecule type" value="Genomic_DNA"/>
</dbReference>
<evidence type="ECO:0000256" key="2">
    <source>
        <dbReference type="SAM" id="SignalP"/>
    </source>
</evidence>
<accession>A0A9N9KY06</accession>
<gene>
    <name evidence="4" type="ORF">HYFRA_00009523</name>
</gene>
<feature type="region of interest" description="Disordered" evidence="1">
    <location>
        <begin position="256"/>
        <end position="284"/>
    </location>
</feature>
<proteinExistence type="predicted"/>
<dbReference type="InterPro" id="IPR041524">
    <property type="entry name" value="GH131_N"/>
</dbReference>
<feature type="signal peptide" evidence="2">
    <location>
        <begin position="1"/>
        <end position="17"/>
    </location>
</feature>